<dbReference type="AlphaFoldDB" id="A0A176WB64"/>
<reference evidence="2" key="1">
    <citation type="submission" date="2016-03" db="EMBL/GenBank/DDBJ databases">
        <title>Mechanisms controlling the formation of the plant cell surface in tip-growing cells are functionally conserved among land plants.</title>
        <authorList>
            <person name="Honkanen S."/>
            <person name="Jones V.A."/>
            <person name="Morieri G."/>
            <person name="Champion C."/>
            <person name="Hetherington A.J."/>
            <person name="Kelly S."/>
            <person name="Saint-Marcoux D."/>
            <person name="Proust H."/>
            <person name="Prescott H."/>
            <person name="Dolan L."/>
        </authorList>
    </citation>
    <scope>NUCLEOTIDE SEQUENCE [LARGE SCALE GENOMIC DNA]</scope>
    <source>
        <tissue evidence="2">Whole gametophyte</tissue>
    </source>
</reference>
<dbReference type="EMBL" id="LVLJ01001341">
    <property type="protein sequence ID" value="OAE30319.1"/>
    <property type="molecule type" value="Genomic_DNA"/>
</dbReference>
<feature type="transmembrane region" description="Helical" evidence="1">
    <location>
        <begin position="95"/>
        <end position="124"/>
    </location>
</feature>
<comment type="caution">
    <text evidence="2">The sequence shown here is derived from an EMBL/GenBank/DDBJ whole genome shotgun (WGS) entry which is preliminary data.</text>
</comment>
<keyword evidence="1" id="KW-1133">Transmembrane helix</keyword>
<feature type="transmembrane region" description="Helical" evidence="1">
    <location>
        <begin position="222"/>
        <end position="244"/>
    </location>
</feature>
<dbReference type="PANTHER" id="PTHR34370:SF2">
    <property type="entry name" value="GAG-POL POLYPROTEIN_RETROTRANSPOSON"/>
    <property type="match status" value="1"/>
</dbReference>
<protein>
    <submittedName>
        <fullName evidence="2">Uncharacterized protein</fullName>
    </submittedName>
</protein>
<name>A0A176WB64_MARPO</name>
<accession>A0A176WB64</accession>
<keyword evidence="1" id="KW-0812">Transmembrane</keyword>
<feature type="transmembrane region" description="Helical" evidence="1">
    <location>
        <begin position="136"/>
        <end position="158"/>
    </location>
</feature>
<evidence type="ECO:0000313" key="3">
    <source>
        <dbReference type="Proteomes" id="UP000077202"/>
    </source>
</evidence>
<keyword evidence="3" id="KW-1185">Reference proteome</keyword>
<evidence type="ECO:0000313" key="2">
    <source>
        <dbReference type="EMBL" id="OAE30319.1"/>
    </source>
</evidence>
<gene>
    <name evidence="2" type="ORF">AXG93_4201s1200</name>
</gene>
<proteinExistence type="predicted"/>
<evidence type="ECO:0000256" key="1">
    <source>
        <dbReference type="SAM" id="Phobius"/>
    </source>
</evidence>
<dbReference type="PANTHER" id="PTHR34370">
    <property type="entry name" value="OS04G0600100 PROTEIN"/>
    <property type="match status" value="1"/>
</dbReference>
<feature type="transmembrane region" description="Helical" evidence="1">
    <location>
        <begin position="190"/>
        <end position="210"/>
    </location>
</feature>
<organism evidence="2 3">
    <name type="scientific">Marchantia polymorpha subsp. ruderalis</name>
    <dbReference type="NCBI Taxonomy" id="1480154"/>
    <lineage>
        <taxon>Eukaryota</taxon>
        <taxon>Viridiplantae</taxon>
        <taxon>Streptophyta</taxon>
        <taxon>Embryophyta</taxon>
        <taxon>Marchantiophyta</taxon>
        <taxon>Marchantiopsida</taxon>
        <taxon>Marchantiidae</taxon>
        <taxon>Marchantiales</taxon>
        <taxon>Marchantiaceae</taxon>
        <taxon>Marchantia</taxon>
    </lineage>
</organism>
<sequence length="246" mass="27460">MLSYMGRMSCMLTTSLPTLNATATATKFPKGSDENESHIKEHTAAKDGIWQWLQKFITERSAEKEKYTITDHFSGVHFEIFRSQLRSDVSIVQEISALLICAIMSLTPFGGLPAENVLFFFLTLRNNLKRYGLAGVLSYGLLNTFYYLVTFLFVWFYVAPSEGSLGFGPAAQRFVKLFSMVWAGSQVTKLFRAAGALALAPFVDRGLNWYTDRFNFKSRGKAFGFIVGACVVLAVSVFLIITTLSV</sequence>
<keyword evidence="1" id="KW-0472">Membrane</keyword>
<dbReference type="Proteomes" id="UP000077202">
    <property type="component" value="Unassembled WGS sequence"/>
</dbReference>